<accession>A0A9J6QYB0</accession>
<dbReference type="AlphaFoldDB" id="A0A9J6QYB0"/>
<reference evidence="1" key="1">
    <citation type="submission" date="2022-09" db="EMBL/GenBank/DDBJ databases">
        <title>Culturomic study of gut microbiota in children with autism spectrum disorder.</title>
        <authorList>
            <person name="Efimov B.A."/>
            <person name="Chaplin A.V."/>
            <person name="Sokolova S.R."/>
            <person name="Pikina A.P."/>
            <person name="Korzhanova M."/>
            <person name="Belova V."/>
            <person name="Korostin D."/>
        </authorList>
    </citation>
    <scope>NUCLEOTIDE SEQUENCE</scope>
    <source>
        <strain evidence="1">ASD5510</strain>
    </source>
</reference>
<dbReference type="Proteomes" id="UP001065549">
    <property type="component" value="Unassembled WGS sequence"/>
</dbReference>
<comment type="caution">
    <text evidence="1">The sequence shown here is derived from an EMBL/GenBank/DDBJ whole genome shotgun (WGS) entry which is preliminary data.</text>
</comment>
<organism evidence="1 2">
    <name type="scientific">Hominibacterium faecale</name>
    <dbReference type="NCBI Taxonomy" id="2839743"/>
    <lineage>
        <taxon>Bacteria</taxon>
        <taxon>Bacillati</taxon>
        <taxon>Bacillota</taxon>
        <taxon>Clostridia</taxon>
        <taxon>Peptostreptococcales</taxon>
        <taxon>Anaerovoracaceae</taxon>
        <taxon>Hominibacterium</taxon>
    </lineage>
</organism>
<evidence type="ECO:0000313" key="1">
    <source>
        <dbReference type="EMBL" id="MCU7380494.1"/>
    </source>
</evidence>
<proteinExistence type="predicted"/>
<evidence type="ECO:0000313" key="2">
    <source>
        <dbReference type="Proteomes" id="UP001065549"/>
    </source>
</evidence>
<sequence length="91" mass="10562">MYKDITSHSQGDSERKPRVLANVSNGVEFIVHKHIYYCEEWLLTCRELGVKEMALHTEDMEDAKEKAIVEMIKLFGNAICKYQKAITELEN</sequence>
<keyword evidence="2" id="KW-1185">Reference proteome</keyword>
<dbReference type="RefSeq" id="WP_269478744.1">
    <property type="nucleotide sequence ID" value="NZ_JAOSHN010000010.1"/>
</dbReference>
<gene>
    <name evidence="1" type="ORF">OBO34_19465</name>
</gene>
<name>A0A9J6QYB0_9FIRM</name>
<protein>
    <submittedName>
        <fullName evidence="1">Uncharacterized protein</fullName>
    </submittedName>
</protein>
<dbReference type="EMBL" id="JAOSHN010000010">
    <property type="protein sequence ID" value="MCU7380494.1"/>
    <property type="molecule type" value="Genomic_DNA"/>
</dbReference>